<keyword evidence="1" id="KW-0812">Transmembrane</keyword>
<gene>
    <name evidence="2" type="ORF">FE784_15730</name>
</gene>
<keyword evidence="3" id="KW-1185">Reference proteome</keyword>
<dbReference type="AlphaFoldDB" id="A0A5C4T9I5"/>
<comment type="caution">
    <text evidence="2">The sequence shown here is derived from an EMBL/GenBank/DDBJ whole genome shotgun (WGS) entry which is preliminary data.</text>
</comment>
<evidence type="ECO:0000313" key="3">
    <source>
        <dbReference type="Proteomes" id="UP000307943"/>
    </source>
</evidence>
<dbReference type="Proteomes" id="UP000307943">
    <property type="component" value="Unassembled WGS sequence"/>
</dbReference>
<evidence type="ECO:0000313" key="2">
    <source>
        <dbReference type="EMBL" id="TNJ65270.1"/>
    </source>
</evidence>
<feature type="transmembrane region" description="Helical" evidence="1">
    <location>
        <begin position="65"/>
        <end position="87"/>
    </location>
</feature>
<organism evidence="2 3">
    <name type="scientific">Paenibacillus hemerocallicola</name>
    <dbReference type="NCBI Taxonomy" id="1172614"/>
    <lineage>
        <taxon>Bacteria</taxon>
        <taxon>Bacillati</taxon>
        <taxon>Bacillota</taxon>
        <taxon>Bacilli</taxon>
        <taxon>Bacillales</taxon>
        <taxon>Paenibacillaceae</taxon>
        <taxon>Paenibacillus</taxon>
    </lineage>
</organism>
<protein>
    <submittedName>
        <fullName evidence="2">Uncharacterized protein</fullName>
    </submittedName>
</protein>
<accession>A0A5C4T9I5</accession>
<keyword evidence="1" id="KW-0472">Membrane</keyword>
<sequence length="93" mass="10870">MDEERRKHPAKRELTYRVGWKKGKFEIGENGRVTSSESAVVFMEKVMWQRLLEHVVWRKVPNVPLGGMTCLLFALPVVSFGLTWWLVRLLSKV</sequence>
<keyword evidence="1" id="KW-1133">Transmembrane helix</keyword>
<dbReference type="RefSeq" id="WP_139603168.1">
    <property type="nucleotide sequence ID" value="NZ_VDCQ01000020.1"/>
</dbReference>
<dbReference type="EMBL" id="VDCQ01000020">
    <property type="protein sequence ID" value="TNJ65270.1"/>
    <property type="molecule type" value="Genomic_DNA"/>
</dbReference>
<reference evidence="2 3" key="1">
    <citation type="submission" date="2019-05" db="EMBL/GenBank/DDBJ databases">
        <title>We sequenced the genome of Paenibacillus hemerocallicola KCTC 33185 for further insight into its adaptation and study the phylogeny of Paenibacillus.</title>
        <authorList>
            <person name="Narsing Rao M.P."/>
        </authorList>
    </citation>
    <scope>NUCLEOTIDE SEQUENCE [LARGE SCALE GENOMIC DNA]</scope>
    <source>
        <strain evidence="2 3">KCTC 33185</strain>
    </source>
</reference>
<name>A0A5C4T9I5_9BACL</name>
<evidence type="ECO:0000256" key="1">
    <source>
        <dbReference type="SAM" id="Phobius"/>
    </source>
</evidence>
<proteinExistence type="predicted"/>
<dbReference type="OrthoDB" id="2626688at2"/>